<evidence type="ECO:0000256" key="2">
    <source>
        <dbReference type="ARBA" id="ARBA00022448"/>
    </source>
</evidence>
<evidence type="ECO:0000256" key="7">
    <source>
        <dbReference type="RuleBase" id="RU363032"/>
    </source>
</evidence>
<keyword evidence="5 7" id="KW-1133">Transmembrane helix</keyword>
<dbReference type="Pfam" id="PF00528">
    <property type="entry name" value="BPD_transp_1"/>
    <property type="match status" value="1"/>
</dbReference>
<evidence type="ECO:0000256" key="1">
    <source>
        <dbReference type="ARBA" id="ARBA00004651"/>
    </source>
</evidence>
<dbReference type="PANTHER" id="PTHR30151">
    <property type="entry name" value="ALKANE SULFONATE ABC TRANSPORTER-RELATED, MEMBRANE SUBUNIT"/>
    <property type="match status" value="1"/>
</dbReference>
<evidence type="ECO:0000313" key="9">
    <source>
        <dbReference type="EMBL" id="MDE8651518.1"/>
    </source>
</evidence>
<evidence type="ECO:0000256" key="4">
    <source>
        <dbReference type="ARBA" id="ARBA00022692"/>
    </source>
</evidence>
<feature type="transmembrane region" description="Helical" evidence="7">
    <location>
        <begin position="225"/>
        <end position="248"/>
    </location>
</feature>
<evidence type="ECO:0000313" key="10">
    <source>
        <dbReference type="Proteomes" id="UP001216253"/>
    </source>
</evidence>
<name>A0ABT5WN97_9SPHN</name>
<dbReference type="InterPro" id="IPR000515">
    <property type="entry name" value="MetI-like"/>
</dbReference>
<dbReference type="InterPro" id="IPR035906">
    <property type="entry name" value="MetI-like_sf"/>
</dbReference>
<dbReference type="SUPFAM" id="SSF161098">
    <property type="entry name" value="MetI-like"/>
    <property type="match status" value="1"/>
</dbReference>
<feature type="transmembrane region" description="Helical" evidence="7">
    <location>
        <begin position="72"/>
        <end position="91"/>
    </location>
</feature>
<keyword evidence="2 7" id="KW-0813">Transport</keyword>
<keyword evidence="10" id="KW-1185">Reference proteome</keyword>
<proteinExistence type="inferred from homology"/>
<dbReference type="RefSeq" id="WP_275227615.1">
    <property type="nucleotide sequence ID" value="NZ_JARESE010000019.1"/>
</dbReference>
<evidence type="ECO:0000256" key="6">
    <source>
        <dbReference type="ARBA" id="ARBA00023136"/>
    </source>
</evidence>
<evidence type="ECO:0000259" key="8">
    <source>
        <dbReference type="PROSITE" id="PS50928"/>
    </source>
</evidence>
<reference evidence="9 10" key="1">
    <citation type="submission" date="2023-03" db="EMBL/GenBank/DDBJ databases">
        <title>NovoSphingobium album sp. nov. isolated from polycyclic aromatic hydrocarbons- and heavy-metal polluted soil.</title>
        <authorList>
            <person name="Liu Z."/>
            <person name="Wang K."/>
        </authorList>
    </citation>
    <scope>NUCLEOTIDE SEQUENCE [LARGE SCALE GENOMIC DNA]</scope>
    <source>
        <strain evidence="9 10">H3SJ31-1</strain>
    </source>
</reference>
<dbReference type="EMBL" id="JARESE010000019">
    <property type="protein sequence ID" value="MDE8651518.1"/>
    <property type="molecule type" value="Genomic_DNA"/>
</dbReference>
<feature type="transmembrane region" description="Helical" evidence="7">
    <location>
        <begin position="16"/>
        <end position="37"/>
    </location>
</feature>
<dbReference type="PROSITE" id="PS50928">
    <property type="entry name" value="ABC_TM1"/>
    <property type="match status" value="1"/>
</dbReference>
<protein>
    <submittedName>
        <fullName evidence="9">ABC transporter permease</fullName>
    </submittedName>
</protein>
<feature type="transmembrane region" description="Helical" evidence="7">
    <location>
        <begin position="131"/>
        <end position="150"/>
    </location>
</feature>
<evidence type="ECO:0000256" key="3">
    <source>
        <dbReference type="ARBA" id="ARBA00022475"/>
    </source>
</evidence>
<feature type="transmembrane region" description="Helical" evidence="7">
    <location>
        <begin position="103"/>
        <end position="125"/>
    </location>
</feature>
<comment type="caution">
    <text evidence="9">The sequence shown here is derived from an EMBL/GenBank/DDBJ whole genome shotgun (WGS) entry which is preliminary data.</text>
</comment>
<comment type="similarity">
    <text evidence="7">Belongs to the binding-protein-dependent transport system permease family.</text>
</comment>
<keyword evidence="3" id="KW-1003">Cell membrane</keyword>
<dbReference type="Proteomes" id="UP001216253">
    <property type="component" value="Unassembled WGS sequence"/>
</dbReference>
<feature type="domain" description="ABC transmembrane type-1" evidence="8">
    <location>
        <begin position="65"/>
        <end position="249"/>
    </location>
</feature>
<accession>A0ABT5WN97</accession>
<dbReference type="Gene3D" id="1.10.3720.10">
    <property type="entry name" value="MetI-like"/>
    <property type="match status" value="1"/>
</dbReference>
<keyword evidence="6 7" id="KW-0472">Membrane</keyword>
<evidence type="ECO:0000256" key="5">
    <source>
        <dbReference type="ARBA" id="ARBA00022989"/>
    </source>
</evidence>
<sequence>MDLSAKIRNYIRFHNWILTVIVVVLMIAAWHLAIVAFDVQPFVLPKPADVLASVIYGAGDFLPAALSTTKSILGGFLLAVGLGVGLALVLLSSRTLERAFFPLLVGAQLVPKVALAPLLTVWLGIGRPTEIMVAFLLSFFPIVVNTMIGIKGVELGKLDVARSMGAGPMGIFIKVTLPSALPSIFAGMKVASTLAVVGAIVGEFIGARDGLGNVLLTANSNFDTATMFAAILYLTVIGMVLFFALELIEHFSIPWHHSKRGLNLTPGGA</sequence>
<keyword evidence="4 7" id="KW-0812">Transmembrane</keyword>
<comment type="subcellular location">
    <subcellularLocation>
        <location evidence="1 7">Cell membrane</location>
        <topology evidence="1 7">Multi-pass membrane protein</topology>
    </subcellularLocation>
</comment>
<gene>
    <name evidence="9" type="ORF">PYV00_07275</name>
</gene>
<organism evidence="9 10">
    <name type="scientific">Novosphingobium album</name>
    <name type="common">ex Liu et al. 2023</name>
    <dbReference type="NCBI Taxonomy" id="3031130"/>
    <lineage>
        <taxon>Bacteria</taxon>
        <taxon>Pseudomonadati</taxon>
        <taxon>Pseudomonadota</taxon>
        <taxon>Alphaproteobacteria</taxon>
        <taxon>Sphingomonadales</taxon>
        <taxon>Sphingomonadaceae</taxon>
        <taxon>Novosphingobium</taxon>
    </lineage>
</organism>
<dbReference type="PANTHER" id="PTHR30151:SF20">
    <property type="entry name" value="ABC TRANSPORTER PERMEASE PROTEIN HI_0355-RELATED"/>
    <property type="match status" value="1"/>
</dbReference>
<feature type="transmembrane region" description="Helical" evidence="7">
    <location>
        <begin position="184"/>
        <end position="205"/>
    </location>
</feature>
<dbReference type="CDD" id="cd06261">
    <property type="entry name" value="TM_PBP2"/>
    <property type="match status" value="1"/>
</dbReference>